<comment type="caution">
    <text evidence="1">The sequence shown here is derived from an EMBL/GenBank/DDBJ whole genome shotgun (WGS) entry which is preliminary data.</text>
</comment>
<reference evidence="1 2" key="1">
    <citation type="submission" date="2014-12" db="EMBL/GenBank/DDBJ databases">
        <title>Frankia sp. BMG5.1 draft genome.</title>
        <authorList>
            <person name="Gtari M."/>
            <person name="Ghodhbane-Gtari F."/>
            <person name="Nouioui I."/>
            <person name="Ktari A."/>
            <person name="Hezbri K."/>
            <person name="Mimouni W."/>
            <person name="Sbissi I."/>
            <person name="Ayari A."/>
            <person name="Yamanaka T."/>
            <person name="Normand P."/>
            <person name="Tisa L.S."/>
            <person name="Boudabous A."/>
        </authorList>
    </citation>
    <scope>NUCLEOTIDE SEQUENCE [LARGE SCALE GENOMIC DNA]</scope>
    <source>
        <strain evidence="1 2">BMG5.1</strain>
    </source>
</reference>
<accession>A0ABR5F1K0</accession>
<proteinExistence type="predicted"/>
<gene>
    <name evidence="1" type="ORF">FrCorBMG51_17140</name>
</gene>
<organism evidence="1 2">
    <name type="scientific">Protofrankia coriariae</name>
    <dbReference type="NCBI Taxonomy" id="1562887"/>
    <lineage>
        <taxon>Bacteria</taxon>
        <taxon>Bacillati</taxon>
        <taxon>Actinomycetota</taxon>
        <taxon>Actinomycetes</taxon>
        <taxon>Frankiales</taxon>
        <taxon>Frankiaceae</taxon>
        <taxon>Protofrankia</taxon>
    </lineage>
</organism>
<evidence type="ECO:0000313" key="1">
    <source>
        <dbReference type="EMBL" id="KLL10586.1"/>
    </source>
</evidence>
<dbReference type="Proteomes" id="UP000035425">
    <property type="component" value="Unassembled WGS sequence"/>
</dbReference>
<name>A0ABR5F1K0_9ACTN</name>
<evidence type="ECO:0000313" key="2">
    <source>
        <dbReference type="Proteomes" id="UP000035425"/>
    </source>
</evidence>
<dbReference type="EMBL" id="JWIO01000029">
    <property type="protein sequence ID" value="KLL10586.1"/>
    <property type="molecule type" value="Genomic_DNA"/>
</dbReference>
<protein>
    <submittedName>
        <fullName evidence="1">Uncharacterized protein</fullName>
    </submittedName>
</protein>
<sequence length="66" mass="7850">MCGGVMSKRSQRVEQDELRARMRAVGMSHDEIAIEFARRYKLRPRTAHRVAHGWTQQVRHEVAWFE</sequence>
<keyword evidence="2" id="KW-1185">Reference proteome</keyword>